<dbReference type="EMBL" id="CP097899">
    <property type="protein sequence ID" value="URN95952.1"/>
    <property type="molecule type" value="Genomic_DNA"/>
</dbReference>
<dbReference type="AlphaFoldDB" id="A0A9J6ZJD9"/>
<evidence type="ECO:0000313" key="2">
    <source>
        <dbReference type="EMBL" id="URN95952.1"/>
    </source>
</evidence>
<gene>
    <name evidence="2" type="ORF">NAG76_06845</name>
</gene>
<protein>
    <submittedName>
        <fullName evidence="2">HD-GYP domain-containing protein</fullName>
    </submittedName>
</protein>
<dbReference type="KEGG" id="plig:NAG76_06845"/>
<dbReference type="PANTHER" id="PTHR43155:SF2">
    <property type="entry name" value="CYCLIC DI-GMP PHOSPHODIESTERASE PA4108"/>
    <property type="match status" value="1"/>
</dbReference>
<dbReference type="Proteomes" id="UP001056756">
    <property type="component" value="Chromosome"/>
</dbReference>
<feature type="domain" description="HD-GYP" evidence="1">
    <location>
        <begin position="119"/>
        <end position="315"/>
    </location>
</feature>
<name>A0A9J6ZJD9_9BACL</name>
<dbReference type="InterPro" id="IPR003607">
    <property type="entry name" value="HD/PDEase_dom"/>
</dbReference>
<proteinExistence type="predicted"/>
<dbReference type="Gene3D" id="1.10.3210.10">
    <property type="entry name" value="Hypothetical protein af1432"/>
    <property type="match status" value="1"/>
</dbReference>
<organism evidence="2 3">
    <name type="scientific">Candidatus Pristimantibacillus lignocellulolyticus</name>
    <dbReference type="NCBI Taxonomy" id="2994561"/>
    <lineage>
        <taxon>Bacteria</taxon>
        <taxon>Bacillati</taxon>
        <taxon>Bacillota</taxon>
        <taxon>Bacilli</taxon>
        <taxon>Bacillales</taxon>
        <taxon>Paenibacillaceae</taxon>
        <taxon>Candidatus Pristimantibacillus</taxon>
    </lineage>
</organism>
<dbReference type="PROSITE" id="PS51832">
    <property type="entry name" value="HD_GYP"/>
    <property type="match status" value="1"/>
</dbReference>
<dbReference type="SUPFAM" id="SSF109604">
    <property type="entry name" value="HD-domain/PDEase-like"/>
    <property type="match status" value="1"/>
</dbReference>
<dbReference type="PANTHER" id="PTHR43155">
    <property type="entry name" value="CYCLIC DI-GMP PHOSPHODIESTERASE PA4108-RELATED"/>
    <property type="match status" value="1"/>
</dbReference>
<evidence type="ECO:0000259" key="1">
    <source>
        <dbReference type="PROSITE" id="PS51832"/>
    </source>
</evidence>
<sequence>MVSIKINQLKMGDKLIEDVLTPLGSTLFAKDRVISERDLDILTAFMVTRVQIATSMTEELIKKEEVAEAKAGAKVIAPVSPFIKEYDKMVDMLRNVPHLILANQPIPLMDIRQQLEKIFNHISEYNLITFAPAYLNNIDYVMHKSVLTSLTSYLLAQWVGFPQKDWMQIALAGLLMDIGNARIDSSILSKPGQLTDSEKDEMKKHTIIGYQILRNITALNEGVKLAALQHHERVDGSGYPNGFDGKKLHPYSKIVAVADIYHAMTLNKVYRKPISPYLVMEQIQSDAFGKLDPVYVRIFIEKVAKFNTGTKVKLSDNRIGEIVFFERDYPTRPWVSINNVIVNLTIERNLHIIEVLQ</sequence>
<evidence type="ECO:0000313" key="3">
    <source>
        <dbReference type="Proteomes" id="UP001056756"/>
    </source>
</evidence>
<dbReference type="InterPro" id="IPR037522">
    <property type="entry name" value="HD_GYP_dom"/>
</dbReference>
<accession>A0A9J6ZJD9</accession>
<reference evidence="2" key="1">
    <citation type="submission" date="2022-05" db="EMBL/GenBank/DDBJ databases">
        <title>Novel bacterial taxa in a minimal lignocellulolytic consortium and its capacity to transform plastics disclosed by genome-resolved metagenomics.</title>
        <authorList>
            <person name="Rodriguez C.A.D."/>
            <person name="Diaz-Garcia L."/>
            <person name="Herrera K."/>
            <person name="Tarazona N.A."/>
            <person name="Sproer C."/>
            <person name="Overmann J."/>
            <person name="Jimenez D.J."/>
        </authorList>
    </citation>
    <scope>NUCLEOTIDE SEQUENCE</scope>
    <source>
        <strain evidence="2">MAG5</strain>
    </source>
</reference>
<dbReference type="Pfam" id="PF13487">
    <property type="entry name" value="HD_5"/>
    <property type="match status" value="1"/>
</dbReference>
<dbReference type="CDD" id="cd00077">
    <property type="entry name" value="HDc"/>
    <property type="match status" value="1"/>
</dbReference>